<dbReference type="OMA" id="SKKPMNK"/>
<dbReference type="Proteomes" id="UP000000600">
    <property type="component" value="Unassembled WGS sequence"/>
</dbReference>
<dbReference type="KEGG" id="ptm:GSPATT00036553001"/>
<dbReference type="RefSeq" id="XP_001435170.1">
    <property type="nucleotide sequence ID" value="XM_001435133.1"/>
</dbReference>
<feature type="region of interest" description="Disordered" evidence="1">
    <location>
        <begin position="294"/>
        <end position="314"/>
    </location>
</feature>
<reference evidence="2 3" key="1">
    <citation type="journal article" date="2006" name="Nature">
        <title>Global trends of whole-genome duplications revealed by the ciliate Paramecium tetraurelia.</title>
        <authorList>
            <consortium name="Genoscope"/>
            <person name="Aury J.-M."/>
            <person name="Jaillon O."/>
            <person name="Duret L."/>
            <person name="Noel B."/>
            <person name="Jubin C."/>
            <person name="Porcel B.M."/>
            <person name="Segurens B."/>
            <person name="Daubin V."/>
            <person name="Anthouard V."/>
            <person name="Aiach N."/>
            <person name="Arnaiz O."/>
            <person name="Billaut A."/>
            <person name="Beisson J."/>
            <person name="Blanc I."/>
            <person name="Bouhouche K."/>
            <person name="Camara F."/>
            <person name="Duharcourt S."/>
            <person name="Guigo R."/>
            <person name="Gogendeau D."/>
            <person name="Katinka M."/>
            <person name="Keller A.-M."/>
            <person name="Kissmehl R."/>
            <person name="Klotz C."/>
            <person name="Koll F."/>
            <person name="Le Moue A."/>
            <person name="Lepere C."/>
            <person name="Malinsky S."/>
            <person name="Nowacki M."/>
            <person name="Nowak J.K."/>
            <person name="Plattner H."/>
            <person name="Poulain J."/>
            <person name="Ruiz F."/>
            <person name="Serrano V."/>
            <person name="Zagulski M."/>
            <person name="Dessen P."/>
            <person name="Betermier M."/>
            <person name="Weissenbach J."/>
            <person name="Scarpelli C."/>
            <person name="Schachter V."/>
            <person name="Sperling L."/>
            <person name="Meyer E."/>
            <person name="Cohen J."/>
            <person name="Wincker P."/>
        </authorList>
    </citation>
    <scope>NUCLEOTIDE SEQUENCE [LARGE SCALE GENOMIC DNA]</scope>
    <source>
        <strain evidence="2 3">Stock d4-2</strain>
    </source>
</reference>
<evidence type="ECO:0000313" key="3">
    <source>
        <dbReference type="Proteomes" id="UP000000600"/>
    </source>
</evidence>
<protein>
    <submittedName>
        <fullName evidence="2">Uncharacterized protein</fullName>
    </submittedName>
</protein>
<evidence type="ECO:0000313" key="2">
    <source>
        <dbReference type="EMBL" id="CAK67773.1"/>
    </source>
</evidence>
<keyword evidence="3" id="KW-1185">Reference proteome</keyword>
<dbReference type="GeneID" id="5020955"/>
<dbReference type="AlphaFoldDB" id="A0CAF6"/>
<evidence type="ECO:0000256" key="1">
    <source>
        <dbReference type="SAM" id="MobiDB-lite"/>
    </source>
</evidence>
<dbReference type="EMBL" id="CT868054">
    <property type="protein sequence ID" value="CAK67773.1"/>
    <property type="molecule type" value="Genomic_DNA"/>
</dbReference>
<organism evidence="2 3">
    <name type="scientific">Paramecium tetraurelia</name>
    <dbReference type="NCBI Taxonomy" id="5888"/>
    <lineage>
        <taxon>Eukaryota</taxon>
        <taxon>Sar</taxon>
        <taxon>Alveolata</taxon>
        <taxon>Ciliophora</taxon>
        <taxon>Intramacronucleata</taxon>
        <taxon>Oligohymenophorea</taxon>
        <taxon>Peniculida</taxon>
        <taxon>Parameciidae</taxon>
        <taxon>Paramecium</taxon>
    </lineage>
</organism>
<accession>A0CAF6</accession>
<dbReference type="HOGENOM" id="CLU_951441_0_0_1"/>
<dbReference type="OrthoDB" id="292135at2759"/>
<feature type="region of interest" description="Disordered" evidence="1">
    <location>
        <begin position="157"/>
        <end position="179"/>
    </location>
</feature>
<gene>
    <name evidence="2" type="ORF">GSPATT00036553001</name>
</gene>
<name>A0CAF6_PARTE</name>
<proteinExistence type="predicted"/>
<dbReference type="InParanoid" id="A0CAF6"/>
<sequence>MLKSQSTELFVSPEELQRITFFATQNQRNSHKPNISTVKQEEYTFKPSINKKSANIQRTVDDLLRWNERKSQRLQQCYEDATQELQQNANRLTHEVDTNQPSVFERLYVVRKSNETIQCKCSLAIHLQIETTKRNTSDSHPYFTKNMSNTLYSEYKKQMSGTPEQQESEHQQVLEQEEPTPQKACLPNRFYFDQSEHQQNTEPEPKVTIPQHMFVDFRQQIKQINEEPEPVPSKKPMNKKEIDLMVERMNNWLSKRNYKIQEQQDRQMQNESNECTFYPKLSCTKQTKAQQSIQNSQRVSQQSSYSNLFRSKNN</sequence>